<name>A0A915KGN1_ROMCU</name>
<organism evidence="1 2">
    <name type="scientific">Romanomermis culicivorax</name>
    <name type="common">Nematode worm</name>
    <dbReference type="NCBI Taxonomy" id="13658"/>
    <lineage>
        <taxon>Eukaryota</taxon>
        <taxon>Metazoa</taxon>
        <taxon>Ecdysozoa</taxon>
        <taxon>Nematoda</taxon>
        <taxon>Enoplea</taxon>
        <taxon>Dorylaimia</taxon>
        <taxon>Mermithida</taxon>
        <taxon>Mermithoidea</taxon>
        <taxon>Mermithidae</taxon>
        <taxon>Romanomermis</taxon>
    </lineage>
</organism>
<protein>
    <submittedName>
        <fullName evidence="2">Uncharacterized protein</fullName>
    </submittedName>
</protein>
<evidence type="ECO:0000313" key="1">
    <source>
        <dbReference type="Proteomes" id="UP000887565"/>
    </source>
</evidence>
<keyword evidence="1" id="KW-1185">Reference proteome</keyword>
<reference evidence="2" key="1">
    <citation type="submission" date="2022-11" db="UniProtKB">
        <authorList>
            <consortium name="WormBaseParasite"/>
        </authorList>
    </citation>
    <scope>IDENTIFICATION</scope>
</reference>
<evidence type="ECO:0000313" key="2">
    <source>
        <dbReference type="WBParaSite" id="nRc.2.0.1.t37136-RA"/>
    </source>
</evidence>
<proteinExistence type="predicted"/>
<dbReference type="Proteomes" id="UP000887565">
    <property type="component" value="Unplaced"/>
</dbReference>
<accession>A0A915KGN1</accession>
<sequence length="62" mass="7368">MKYTTLVGPPKKAKNNNNKAFDKMKKNIFQNFTFSRLYRFSCCIKLDFLNSTRVIHIEATYQ</sequence>
<dbReference type="AlphaFoldDB" id="A0A915KGN1"/>
<dbReference type="WBParaSite" id="nRc.2.0.1.t37136-RA">
    <property type="protein sequence ID" value="nRc.2.0.1.t37136-RA"/>
    <property type="gene ID" value="nRc.2.0.1.g37136"/>
</dbReference>